<feature type="compositionally biased region" description="Polar residues" evidence="1">
    <location>
        <begin position="275"/>
        <end position="288"/>
    </location>
</feature>
<feature type="compositionally biased region" description="Polar residues" evidence="1">
    <location>
        <begin position="180"/>
        <end position="193"/>
    </location>
</feature>
<feature type="compositionally biased region" description="Polar residues" evidence="1">
    <location>
        <begin position="351"/>
        <end position="364"/>
    </location>
</feature>
<reference evidence="2 3" key="1">
    <citation type="submission" date="2024-05" db="EMBL/GenBank/DDBJ databases">
        <title>Genome sequencing and assembly of Indian major carp, Cirrhinus mrigala (Hamilton, 1822).</title>
        <authorList>
            <person name="Mohindra V."/>
            <person name="Chowdhury L.M."/>
            <person name="Lal K."/>
            <person name="Jena J.K."/>
        </authorList>
    </citation>
    <scope>NUCLEOTIDE SEQUENCE [LARGE SCALE GENOMIC DNA]</scope>
    <source>
        <strain evidence="2">CM1030</strain>
        <tissue evidence="2">Blood</tissue>
    </source>
</reference>
<evidence type="ECO:0000313" key="2">
    <source>
        <dbReference type="EMBL" id="KAL0148170.1"/>
    </source>
</evidence>
<feature type="compositionally biased region" description="Low complexity" evidence="1">
    <location>
        <begin position="197"/>
        <end position="209"/>
    </location>
</feature>
<feature type="non-terminal residue" evidence="2">
    <location>
        <position position="430"/>
    </location>
</feature>
<proteinExistence type="predicted"/>
<feature type="compositionally biased region" description="Low complexity" evidence="1">
    <location>
        <begin position="236"/>
        <end position="247"/>
    </location>
</feature>
<feature type="compositionally biased region" description="Polar residues" evidence="1">
    <location>
        <begin position="313"/>
        <end position="329"/>
    </location>
</feature>
<dbReference type="AlphaFoldDB" id="A0ABD0MGU3"/>
<name>A0ABD0MGU3_CIRMR</name>
<sequence>FKKRKLEKGMSVDIQVGDRVLQQNVRSRQRKGGKLDPDYLGPYTVVRVEGKSLDVVNDEGKQIPKINIDHLIHFLEDHPPKVHKFFPPATVHSDPHVPPEHLQSPALQAPLKFMSFLHPVTLPYTHLSLQHIPISLTVPFSVPIPHVGNHPATQYSVLFNPTPAGQPFSKSISAACLDSQPISSPATQCTPRSTGLAPQPTSSPATQSAPPSPGLAPQPTSSPATQCAPPSPGLTPQPTSSPATQSAPPSPGLAPQPTSSPATQCTPPSPGLAPQPTSSPATQCTPRSTGLAPQPASSPATQSAPPSPGLAPQPTSSPATQCAQPSPGLTPQPTSSPATQSAPPSPGLAPQPTSSPATQCTPRSTGLAPQPTSSPATQSAPPSPGLAPQPTSMLQDIWAGKIGGKLCSKVGPYKVFTSDLERLKPGEKLE</sequence>
<keyword evidence="3" id="KW-1185">Reference proteome</keyword>
<organism evidence="2 3">
    <name type="scientific">Cirrhinus mrigala</name>
    <name type="common">Mrigala</name>
    <dbReference type="NCBI Taxonomy" id="683832"/>
    <lineage>
        <taxon>Eukaryota</taxon>
        <taxon>Metazoa</taxon>
        <taxon>Chordata</taxon>
        <taxon>Craniata</taxon>
        <taxon>Vertebrata</taxon>
        <taxon>Euteleostomi</taxon>
        <taxon>Actinopterygii</taxon>
        <taxon>Neopterygii</taxon>
        <taxon>Teleostei</taxon>
        <taxon>Ostariophysi</taxon>
        <taxon>Cypriniformes</taxon>
        <taxon>Cyprinidae</taxon>
        <taxon>Labeoninae</taxon>
        <taxon>Labeonini</taxon>
        <taxon>Cirrhinus</taxon>
    </lineage>
</organism>
<feature type="compositionally biased region" description="Low complexity" evidence="1">
    <location>
        <begin position="292"/>
        <end position="304"/>
    </location>
</feature>
<dbReference type="EMBL" id="JAMKFB020000710">
    <property type="protein sequence ID" value="KAL0148170.1"/>
    <property type="molecule type" value="Genomic_DNA"/>
</dbReference>
<feature type="compositionally biased region" description="Low complexity" evidence="1">
    <location>
        <begin position="368"/>
        <end position="380"/>
    </location>
</feature>
<evidence type="ECO:0000313" key="3">
    <source>
        <dbReference type="Proteomes" id="UP001529510"/>
    </source>
</evidence>
<feature type="region of interest" description="Disordered" evidence="1">
    <location>
        <begin position="180"/>
        <end position="392"/>
    </location>
</feature>
<feature type="non-terminal residue" evidence="2">
    <location>
        <position position="1"/>
    </location>
</feature>
<comment type="caution">
    <text evidence="2">The sequence shown here is derived from an EMBL/GenBank/DDBJ whole genome shotgun (WGS) entry which is preliminary data.</text>
</comment>
<accession>A0ABD0MGU3</accession>
<dbReference type="Proteomes" id="UP001529510">
    <property type="component" value="Unassembled WGS sequence"/>
</dbReference>
<protein>
    <submittedName>
        <fullName evidence="2">Uncharacterized protein</fullName>
    </submittedName>
</protein>
<feature type="compositionally biased region" description="Polar residues" evidence="1">
    <location>
        <begin position="256"/>
        <end position="266"/>
    </location>
</feature>
<gene>
    <name evidence="2" type="ORF">M9458_056491</name>
</gene>
<evidence type="ECO:0000256" key="1">
    <source>
        <dbReference type="SAM" id="MobiDB-lite"/>
    </source>
</evidence>
<feature type="compositionally biased region" description="Low complexity" evidence="1">
    <location>
        <begin position="331"/>
        <end position="342"/>
    </location>
</feature>